<dbReference type="SUPFAM" id="SSF103473">
    <property type="entry name" value="MFS general substrate transporter"/>
    <property type="match status" value="1"/>
</dbReference>
<feature type="transmembrane region" description="Helical" evidence="6">
    <location>
        <begin position="386"/>
        <end position="407"/>
    </location>
</feature>
<dbReference type="CDD" id="cd17328">
    <property type="entry name" value="MFS_spinster_like"/>
    <property type="match status" value="1"/>
</dbReference>
<dbReference type="InterPro" id="IPR020846">
    <property type="entry name" value="MFS_dom"/>
</dbReference>
<sequence length="444" mass="48108">MSRRTAYWTLLVVTLVVGLNYMDRYVLAILIEPIRADLQITDTQIGLLTGAAFALLYSTLAIPIARLAERYNRVVILTCAVLLWSLATGLSGLANGFVFLLLARMLVGCGEAGAMAPSLSMVADLFPIERRATAMSIIGLGSAAGNTVAPWIGGWLQSTVGWRMSFVALGLVGVPLALLLIFTVPHPRRGLSDGAAAVVEPLPFGIAIRRLFQRRTFTLLTAALILMSIAEYSMILWMPSLFHRSFGVELQDLGARLALFQGVPFFLGTYFGGVAADRLYKHDPRWIIWVPMISVMLTAPAVFWMCMAQSENTMLWLLIVPSFANGVYIGPCYALVQNLSAVHSRATATAVLAFTVNLIGAGLGPLLLGALSGHLTAEFGEQSLRYAFYALVPLYVCAALIFIPMAFQLRSDLENARQDTLGLLDEPVTAHARKIGATQTHAST</sequence>
<evidence type="ECO:0000313" key="9">
    <source>
        <dbReference type="Proteomes" id="UP001595904"/>
    </source>
</evidence>
<evidence type="ECO:0000256" key="1">
    <source>
        <dbReference type="ARBA" id="ARBA00004141"/>
    </source>
</evidence>
<dbReference type="InterPro" id="IPR011701">
    <property type="entry name" value="MFS"/>
</dbReference>
<evidence type="ECO:0000259" key="7">
    <source>
        <dbReference type="PROSITE" id="PS50850"/>
    </source>
</evidence>
<dbReference type="Gene3D" id="1.20.1250.20">
    <property type="entry name" value="MFS general substrate transporter like domains"/>
    <property type="match status" value="2"/>
</dbReference>
<proteinExistence type="predicted"/>
<feature type="transmembrane region" description="Helical" evidence="6">
    <location>
        <begin position="313"/>
        <end position="336"/>
    </location>
</feature>
<dbReference type="PROSITE" id="PS50850">
    <property type="entry name" value="MFS"/>
    <property type="match status" value="1"/>
</dbReference>
<name>A0ABV8SXL9_9GAMM</name>
<dbReference type="Pfam" id="PF07690">
    <property type="entry name" value="MFS_1"/>
    <property type="match status" value="1"/>
</dbReference>
<evidence type="ECO:0000256" key="3">
    <source>
        <dbReference type="ARBA" id="ARBA00022692"/>
    </source>
</evidence>
<comment type="caution">
    <text evidence="8">The sequence shown here is derived from an EMBL/GenBank/DDBJ whole genome shotgun (WGS) entry which is preliminary data.</text>
</comment>
<keyword evidence="3 6" id="KW-0812">Transmembrane</keyword>
<dbReference type="RefSeq" id="WP_380601686.1">
    <property type="nucleotide sequence ID" value="NZ_JBHSDU010000014.1"/>
</dbReference>
<dbReference type="InterPro" id="IPR036259">
    <property type="entry name" value="MFS_trans_sf"/>
</dbReference>
<gene>
    <name evidence="8" type="ORF">ACFPN2_24980</name>
</gene>
<evidence type="ECO:0000256" key="6">
    <source>
        <dbReference type="SAM" id="Phobius"/>
    </source>
</evidence>
<feature type="transmembrane region" description="Helical" evidence="6">
    <location>
        <begin position="74"/>
        <end position="93"/>
    </location>
</feature>
<evidence type="ECO:0000256" key="5">
    <source>
        <dbReference type="ARBA" id="ARBA00023136"/>
    </source>
</evidence>
<dbReference type="InterPro" id="IPR044770">
    <property type="entry name" value="MFS_spinster-like"/>
</dbReference>
<feature type="transmembrane region" description="Helical" evidence="6">
    <location>
        <begin position="217"/>
        <end position="238"/>
    </location>
</feature>
<comment type="subcellular location">
    <subcellularLocation>
        <location evidence="1">Membrane</location>
        <topology evidence="1">Multi-pass membrane protein</topology>
    </subcellularLocation>
</comment>
<keyword evidence="2" id="KW-0813">Transport</keyword>
<evidence type="ECO:0000256" key="2">
    <source>
        <dbReference type="ARBA" id="ARBA00022448"/>
    </source>
</evidence>
<dbReference type="Proteomes" id="UP001595904">
    <property type="component" value="Unassembled WGS sequence"/>
</dbReference>
<keyword evidence="5 6" id="KW-0472">Membrane</keyword>
<reference evidence="9" key="1">
    <citation type="journal article" date="2019" name="Int. J. Syst. Evol. Microbiol.">
        <title>The Global Catalogue of Microorganisms (GCM) 10K type strain sequencing project: providing services to taxonomists for standard genome sequencing and annotation.</title>
        <authorList>
            <consortium name="The Broad Institute Genomics Platform"/>
            <consortium name="The Broad Institute Genome Sequencing Center for Infectious Disease"/>
            <person name="Wu L."/>
            <person name="Ma J."/>
        </authorList>
    </citation>
    <scope>NUCLEOTIDE SEQUENCE [LARGE SCALE GENOMIC DNA]</scope>
    <source>
        <strain evidence="9">CGMCC 1.10759</strain>
    </source>
</reference>
<feature type="transmembrane region" description="Helical" evidence="6">
    <location>
        <begin position="44"/>
        <end position="62"/>
    </location>
</feature>
<keyword evidence="4 6" id="KW-1133">Transmembrane helix</keyword>
<dbReference type="PANTHER" id="PTHR23505">
    <property type="entry name" value="SPINSTER"/>
    <property type="match status" value="1"/>
</dbReference>
<dbReference type="PANTHER" id="PTHR23505:SF79">
    <property type="entry name" value="PROTEIN SPINSTER"/>
    <property type="match status" value="1"/>
</dbReference>
<dbReference type="EMBL" id="JBHSDU010000014">
    <property type="protein sequence ID" value="MFC4312361.1"/>
    <property type="molecule type" value="Genomic_DNA"/>
</dbReference>
<protein>
    <submittedName>
        <fullName evidence="8">Spinster family MFS transporter</fullName>
    </submittedName>
</protein>
<feature type="transmembrane region" description="Helical" evidence="6">
    <location>
        <begin position="258"/>
        <end position="276"/>
    </location>
</feature>
<organism evidence="8 9">
    <name type="scientific">Steroidobacter flavus</name>
    <dbReference type="NCBI Taxonomy" id="1842136"/>
    <lineage>
        <taxon>Bacteria</taxon>
        <taxon>Pseudomonadati</taxon>
        <taxon>Pseudomonadota</taxon>
        <taxon>Gammaproteobacteria</taxon>
        <taxon>Steroidobacterales</taxon>
        <taxon>Steroidobacteraceae</taxon>
        <taxon>Steroidobacter</taxon>
    </lineage>
</organism>
<feature type="transmembrane region" description="Helical" evidence="6">
    <location>
        <begin position="348"/>
        <end position="371"/>
    </location>
</feature>
<accession>A0ABV8SXL9</accession>
<feature type="transmembrane region" description="Helical" evidence="6">
    <location>
        <begin position="288"/>
        <end position="307"/>
    </location>
</feature>
<keyword evidence="9" id="KW-1185">Reference proteome</keyword>
<evidence type="ECO:0000256" key="4">
    <source>
        <dbReference type="ARBA" id="ARBA00022989"/>
    </source>
</evidence>
<feature type="transmembrane region" description="Helical" evidence="6">
    <location>
        <begin position="164"/>
        <end position="184"/>
    </location>
</feature>
<evidence type="ECO:0000313" key="8">
    <source>
        <dbReference type="EMBL" id="MFC4312361.1"/>
    </source>
</evidence>
<feature type="domain" description="Major facilitator superfamily (MFS) profile" evidence="7">
    <location>
        <begin position="9"/>
        <end position="410"/>
    </location>
</feature>